<dbReference type="Proteomes" id="UP001155586">
    <property type="component" value="Unassembled WGS sequence"/>
</dbReference>
<dbReference type="Gene3D" id="3.60.21.10">
    <property type="match status" value="1"/>
</dbReference>
<comment type="caution">
    <text evidence="1">The sequence shown here is derived from an EMBL/GenBank/DDBJ whole genome shotgun (WGS) entry which is preliminary data.</text>
</comment>
<dbReference type="EMBL" id="JAKRRX010000237">
    <property type="protein sequence ID" value="MCW8336424.1"/>
    <property type="molecule type" value="Genomic_DNA"/>
</dbReference>
<evidence type="ECO:0000313" key="2">
    <source>
        <dbReference type="Proteomes" id="UP001155586"/>
    </source>
</evidence>
<dbReference type="InterPro" id="IPR029052">
    <property type="entry name" value="Metallo-depent_PP-like"/>
</dbReference>
<name>A0A9X3CIF9_9VIBR</name>
<protein>
    <recommendedName>
        <fullName evidence="3">Calcineurin-like phosphoesterase domain-containing protein</fullName>
    </recommendedName>
</protein>
<evidence type="ECO:0000313" key="1">
    <source>
        <dbReference type="EMBL" id="MCW8336424.1"/>
    </source>
</evidence>
<accession>A0A9X3CIF9</accession>
<reference evidence="1" key="1">
    <citation type="submission" date="2022-02" db="EMBL/GenBank/DDBJ databases">
        <title>Vibrio sp. nov., a new bacterium isolated from Bohai sea, China.</title>
        <authorList>
            <person name="Yuan Y."/>
        </authorList>
    </citation>
    <scope>NUCLEOTIDE SEQUENCE</scope>
    <source>
        <strain evidence="1">DBSS07</strain>
    </source>
</reference>
<dbReference type="AlphaFoldDB" id="A0A9X3CIF9"/>
<sequence>MRIKFGQKLKTKSLKGKLWLCSDLHFYHDNILKYQQDTRPFDSIDDMNEFIVEHWNSVVSDTDIVFDLGDMFFCSVDKCEAILNRLQGHIIHLAGNHSKVLRNSLRHSQCYDHFEFSLDGRLIVLNHYPMRVWNRSHYPNSFHFFGHCHGALEPYRNSLDVGWDVHQRLLPIEEAIELAKQAPLTDKFAFYAAEK</sequence>
<organism evidence="1 2">
    <name type="scientific">Vibrio paucivorans</name>
    <dbReference type="NCBI Taxonomy" id="2829489"/>
    <lineage>
        <taxon>Bacteria</taxon>
        <taxon>Pseudomonadati</taxon>
        <taxon>Pseudomonadota</taxon>
        <taxon>Gammaproteobacteria</taxon>
        <taxon>Vibrionales</taxon>
        <taxon>Vibrionaceae</taxon>
        <taxon>Vibrio</taxon>
    </lineage>
</organism>
<evidence type="ECO:0008006" key="3">
    <source>
        <dbReference type="Google" id="ProtNLM"/>
    </source>
</evidence>
<dbReference type="RefSeq" id="WP_265689513.1">
    <property type="nucleotide sequence ID" value="NZ_JAKRRX010000237.1"/>
</dbReference>
<dbReference type="SUPFAM" id="SSF56300">
    <property type="entry name" value="Metallo-dependent phosphatases"/>
    <property type="match status" value="1"/>
</dbReference>
<keyword evidence="2" id="KW-1185">Reference proteome</keyword>
<proteinExistence type="predicted"/>
<gene>
    <name evidence="1" type="ORF">MD483_21675</name>
</gene>